<proteinExistence type="inferred from homology"/>
<evidence type="ECO:0000256" key="6">
    <source>
        <dbReference type="RuleBase" id="RU363108"/>
    </source>
</evidence>
<sequence>MIFTNFLRNLKNENVKIQNIVYPICTITSLIGLSPYQVKFSKTKQMFKIRSNSIYLNSLSAITILLILLTFFILHLRYLFSGTDESAYSNESAAELNYILELTTFVIFCCSAYYFVYTYRSSYMKMLNLCVTTWELMPSSNKRQVILKNLRFLINTWFIMFLLIIIVQVCLISMSNTSLWKKLLDGLTFNMAHVLQIIYLIFYQTLVMIIVSILRNLYCECQLMDTGDGVTNVKPKMKNMTLRQMEIVYIKAFELKTYINQSFQWPILMTTLQCFHAAVSEAHSVYHSILLNNTISIYEITDGTVQHFSTLIMYQSVEINLCGYFPLDATLIYN</sequence>
<feature type="transmembrane region" description="Helical" evidence="6">
    <location>
        <begin position="152"/>
        <end position="174"/>
    </location>
</feature>
<dbReference type="GO" id="GO:0007165">
    <property type="term" value="P:signal transduction"/>
    <property type="evidence" value="ECO:0007669"/>
    <property type="project" value="UniProtKB-KW"/>
</dbReference>
<feature type="transmembrane region" description="Helical" evidence="6">
    <location>
        <begin position="194"/>
        <end position="214"/>
    </location>
</feature>
<feature type="non-terminal residue" evidence="7">
    <location>
        <position position="334"/>
    </location>
</feature>
<organism evidence="7 8">
    <name type="scientific">Leptidea sinapis</name>
    <dbReference type="NCBI Taxonomy" id="189913"/>
    <lineage>
        <taxon>Eukaryota</taxon>
        <taxon>Metazoa</taxon>
        <taxon>Ecdysozoa</taxon>
        <taxon>Arthropoda</taxon>
        <taxon>Hexapoda</taxon>
        <taxon>Insecta</taxon>
        <taxon>Pterygota</taxon>
        <taxon>Neoptera</taxon>
        <taxon>Endopterygota</taxon>
        <taxon>Lepidoptera</taxon>
        <taxon>Glossata</taxon>
        <taxon>Ditrysia</taxon>
        <taxon>Papilionoidea</taxon>
        <taxon>Pieridae</taxon>
        <taxon>Dismorphiinae</taxon>
        <taxon>Leptidea</taxon>
    </lineage>
</organism>
<dbReference type="AlphaFoldDB" id="A0A5E4PP87"/>
<evidence type="ECO:0000313" key="8">
    <source>
        <dbReference type="Proteomes" id="UP000324832"/>
    </source>
</evidence>
<dbReference type="Pfam" id="PF08395">
    <property type="entry name" value="7tm_7"/>
    <property type="match status" value="1"/>
</dbReference>
<accession>A0A5E4PP87</accession>
<dbReference type="EMBL" id="FZQP02000073">
    <property type="protein sequence ID" value="VVC87106.1"/>
    <property type="molecule type" value="Genomic_DNA"/>
</dbReference>
<keyword evidence="4 6" id="KW-1133">Transmembrane helix</keyword>
<evidence type="ECO:0000256" key="2">
    <source>
        <dbReference type="ARBA" id="ARBA00022475"/>
    </source>
</evidence>
<comment type="caution">
    <text evidence="6">Lacks conserved residue(s) required for the propagation of feature annotation.</text>
</comment>
<evidence type="ECO:0000256" key="4">
    <source>
        <dbReference type="ARBA" id="ARBA00022989"/>
    </source>
</evidence>
<keyword evidence="5 6" id="KW-0472">Membrane</keyword>
<evidence type="ECO:0000256" key="3">
    <source>
        <dbReference type="ARBA" id="ARBA00022692"/>
    </source>
</evidence>
<comment type="function">
    <text evidence="6">Gustatory receptor which mediates acceptance or avoidance behavior, depending on its substrates.</text>
</comment>
<reference evidence="7 8" key="1">
    <citation type="submission" date="2017-07" db="EMBL/GenBank/DDBJ databases">
        <authorList>
            <person name="Talla V."/>
            <person name="Backstrom N."/>
        </authorList>
    </citation>
    <scope>NUCLEOTIDE SEQUENCE [LARGE SCALE GENOMIC DNA]</scope>
</reference>
<name>A0A5E4PP87_9NEOP</name>
<evidence type="ECO:0000256" key="1">
    <source>
        <dbReference type="ARBA" id="ARBA00004651"/>
    </source>
</evidence>
<gene>
    <name evidence="7" type="ORF">LSINAPIS_LOCUS800</name>
</gene>
<keyword evidence="8" id="KW-1185">Reference proteome</keyword>
<comment type="subcellular location">
    <subcellularLocation>
        <location evidence="1 6">Cell membrane</location>
        <topology evidence="1 6">Multi-pass membrane protein</topology>
    </subcellularLocation>
</comment>
<dbReference type="GO" id="GO:0005886">
    <property type="term" value="C:plasma membrane"/>
    <property type="evidence" value="ECO:0007669"/>
    <property type="project" value="UniProtKB-SubCell"/>
</dbReference>
<keyword evidence="3 6" id="KW-0812">Transmembrane</keyword>
<evidence type="ECO:0000256" key="5">
    <source>
        <dbReference type="ARBA" id="ARBA00023136"/>
    </source>
</evidence>
<comment type="similarity">
    <text evidence="6">Belongs to the insect chemoreceptor superfamily. Gustatory receptor (GR) family.</text>
</comment>
<protein>
    <recommendedName>
        <fullName evidence="6">Gustatory receptor</fullName>
    </recommendedName>
</protein>
<dbReference type="InterPro" id="IPR013604">
    <property type="entry name" value="7TM_chemorcpt"/>
</dbReference>
<keyword evidence="6" id="KW-0807">Transducer</keyword>
<keyword evidence="6" id="KW-0675">Receptor</keyword>
<dbReference type="GO" id="GO:0050909">
    <property type="term" value="P:sensory perception of taste"/>
    <property type="evidence" value="ECO:0007669"/>
    <property type="project" value="InterPro"/>
</dbReference>
<keyword evidence="2 6" id="KW-1003">Cell membrane</keyword>
<evidence type="ECO:0000313" key="7">
    <source>
        <dbReference type="EMBL" id="VVC87106.1"/>
    </source>
</evidence>
<feature type="transmembrane region" description="Helical" evidence="6">
    <location>
        <begin position="59"/>
        <end position="78"/>
    </location>
</feature>
<dbReference type="Proteomes" id="UP000324832">
    <property type="component" value="Unassembled WGS sequence"/>
</dbReference>
<feature type="transmembrane region" description="Helical" evidence="6">
    <location>
        <begin position="98"/>
        <end position="117"/>
    </location>
</feature>